<evidence type="ECO:0000313" key="11">
    <source>
        <dbReference type="Proteomes" id="UP001159363"/>
    </source>
</evidence>
<evidence type="ECO:0000256" key="1">
    <source>
        <dbReference type="ARBA" id="ARBA00004323"/>
    </source>
</evidence>
<evidence type="ECO:0000256" key="8">
    <source>
        <dbReference type="ARBA" id="ARBA00023180"/>
    </source>
</evidence>
<keyword evidence="3" id="KW-0812">Transmembrane</keyword>
<keyword evidence="5" id="KW-1133">Transmembrane helix</keyword>
<dbReference type="Gene3D" id="3.40.50.300">
    <property type="entry name" value="P-loop containing nucleotide triphosphate hydrolases"/>
    <property type="match status" value="1"/>
</dbReference>
<feature type="region of interest" description="Disordered" evidence="9">
    <location>
        <begin position="1"/>
        <end position="43"/>
    </location>
</feature>
<evidence type="ECO:0000256" key="5">
    <source>
        <dbReference type="ARBA" id="ARBA00022989"/>
    </source>
</evidence>
<evidence type="ECO:0000256" key="6">
    <source>
        <dbReference type="ARBA" id="ARBA00023034"/>
    </source>
</evidence>
<accession>A0ABQ9INI7</accession>
<name>A0ABQ9INI7_9NEOP</name>
<evidence type="ECO:0000256" key="7">
    <source>
        <dbReference type="ARBA" id="ARBA00023136"/>
    </source>
</evidence>
<evidence type="ECO:0000256" key="2">
    <source>
        <dbReference type="ARBA" id="ARBA00022679"/>
    </source>
</evidence>
<dbReference type="Proteomes" id="UP001159363">
    <property type="component" value="Chromosome 1"/>
</dbReference>
<dbReference type="EMBL" id="JARBHB010000001">
    <property type="protein sequence ID" value="KAJ8898204.1"/>
    <property type="molecule type" value="Genomic_DNA"/>
</dbReference>
<keyword evidence="2" id="KW-0808">Transferase</keyword>
<reference evidence="10 11" key="1">
    <citation type="submission" date="2023-02" db="EMBL/GenBank/DDBJ databases">
        <title>LHISI_Scaffold_Assembly.</title>
        <authorList>
            <person name="Stuart O.P."/>
            <person name="Cleave R."/>
            <person name="Magrath M.J.L."/>
            <person name="Mikheyev A.S."/>
        </authorList>
    </citation>
    <scope>NUCLEOTIDE SEQUENCE [LARGE SCALE GENOMIC DNA]</scope>
    <source>
        <strain evidence="10">Daus_M_001</strain>
        <tissue evidence="10">Leg muscle</tissue>
    </source>
</reference>
<protein>
    <submittedName>
        <fullName evidence="10">Uncharacterized protein</fullName>
    </submittedName>
</protein>
<dbReference type="PANTHER" id="PTHR12129:SF20">
    <property type="entry name" value="HEPARAN SULFATE 2-O-SULFOTRANSFERASE PIPE"/>
    <property type="match status" value="1"/>
</dbReference>
<proteinExistence type="predicted"/>
<evidence type="ECO:0000256" key="3">
    <source>
        <dbReference type="ARBA" id="ARBA00022692"/>
    </source>
</evidence>
<dbReference type="InterPro" id="IPR007734">
    <property type="entry name" value="Heparan_SO4_2-O-STrfase"/>
</dbReference>
<keyword evidence="6" id="KW-0333">Golgi apparatus</keyword>
<evidence type="ECO:0000313" key="10">
    <source>
        <dbReference type="EMBL" id="KAJ8898204.1"/>
    </source>
</evidence>
<dbReference type="PANTHER" id="PTHR12129">
    <property type="entry name" value="HEPARAN SULFATE 2-O-SULFOTRANSFERASE"/>
    <property type="match status" value="1"/>
</dbReference>
<sequence>MQGRRKRELPEKTPPNSCIVRHDSHMRESGTTSPEIEPGSSRENPRWRGLIALYRSHPVYVKRAQFAVGSLCSADDARSVMGALQLDSLDPAALNNTRKVGTEVVFFNRVPKVGSQTFMELLRRLAIKNQFAFHRDHIQRVETIRLSPVDQRNDGYIARLARWSDEALEGRVSVARIAPSLLDFGRAGSEYATSRTCAHSKLRATKANGTSTSCGDPAVHRPYIGNKCCFCVVGNKTQPLLVASTTQLLISHCPCSLTHGDQTTCYRIGADLMTSMCVGVLQMSLAAHVNSFAPPAVYVKHVCFTNFTHNAGMKGREKREIPEKTRRPAASSSTRFPFAKIPGVTRPEIGPGSSWWEASRLTARPSRPFFIMH</sequence>
<evidence type="ECO:0000256" key="4">
    <source>
        <dbReference type="ARBA" id="ARBA00022968"/>
    </source>
</evidence>
<dbReference type="InterPro" id="IPR027417">
    <property type="entry name" value="P-loop_NTPase"/>
</dbReference>
<comment type="subcellular location">
    <subcellularLocation>
        <location evidence="1">Golgi apparatus membrane</location>
        <topology evidence="1">Single-pass type II membrane protein</topology>
    </subcellularLocation>
</comment>
<keyword evidence="11" id="KW-1185">Reference proteome</keyword>
<comment type="caution">
    <text evidence="10">The sequence shown here is derived from an EMBL/GenBank/DDBJ whole genome shotgun (WGS) entry which is preliminary data.</text>
</comment>
<organism evidence="10 11">
    <name type="scientific">Dryococelus australis</name>
    <dbReference type="NCBI Taxonomy" id="614101"/>
    <lineage>
        <taxon>Eukaryota</taxon>
        <taxon>Metazoa</taxon>
        <taxon>Ecdysozoa</taxon>
        <taxon>Arthropoda</taxon>
        <taxon>Hexapoda</taxon>
        <taxon>Insecta</taxon>
        <taxon>Pterygota</taxon>
        <taxon>Neoptera</taxon>
        <taxon>Polyneoptera</taxon>
        <taxon>Phasmatodea</taxon>
        <taxon>Verophasmatodea</taxon>
        <taxon>Anareolatae</taxon>
        <taxon>Phasmatidae</taxon>
        <taxon>Eurycanthinae</taxon>
        <taxon>Dryococelus</taxon>
    </lineage>
</organism>
<evidence type="ECO:0000256" key="9">
    <source>
        <dbReference type="SAM" id="MobiDB-lite"/>
    </source>
</evidence>
<keyword evidence="4" id="KW-0735">Signal-anchor</keyword>
<keyword evidence="7" id="KW-0472">Membrane</keyword>
<keyword evidence="8" id="KW-0325">Glycoprotein</keyword>
<gene>
    <name evidence="10" type="ORF">PR048_003564</name>
</gene>